<dbReference type="GO" id="GO:0008270">
    <property type="term" value="F:zinc ion binding"/>
    <property type="evidence" value="ECO:0007669"/>
    <property type="project" value="UniProtKB-KW"/>
</dbReference>
<keyword evidence="1" id="KW-0863">Zinc-finger</keyword>
<evidence type="ECO:0000313" key="3">
    <source>
        <dbReference type="EMBL" id="MBX18150.1"/>
    </source>
</evidence>
<dbReference type="PROSITE" id="PS50119">
    <property type="entry name" value="ZF_BBOX"/>
    <property type="match status" value="1"/>
</dbReference>
<keyword evidence="1" id="KW-0862">Zinc</keyword>
<dbReference type="EMBL" id="GGEC01037666">
    <property type="protein sequence ID" value="MBX18150.1"/>
    <property type="molecule type" value="Transcribed_RNA"/>
</dbReference>
<dbReference type="InterPro" id="IPR000315">
    <property type="entry name" value="Znf_B-box"/>
</dbReference>
<name>A0A2P2LJL2_RHIMU</name>
<reference evidence="3" key="1">
    <citation type="submission" date="2018-02" db="EMBL/GenBank/DDBJ databases">
        <title>Rhizophora mucronata_Transcriptome.</title>
        <authorList>
            <person name="Meera S.P."/>
            <person name="Sreeshan A."/>
            <person name="Augustine A."/>
        </authorList>
    </citation>
    <scope>NUCLEOTIDE SEQUENCE</scope>
    <source>
        <tissue evidence="3">Leaf</tissue>
    </source>
</reference>
<accession>A0A2P2LJL2</accession>
<feature type="domain" description="B box-type" evidence="2">
    <location>
        <begin position="11"/>
        <end position="52"/>
    </location>
</feature>
<evidence type="ECO:0000313" key="4">
    <source>
        <dbReference type="EMBL" id="MBX18151.1"/>
    </source>
</evidence>
<organism evidence="3">
    <name type="scientific">Rhizophora mucronata</name>
    <name type="common">Asiatic mangrove</name>
    <dbReference type="NCBI Taxonomy" id="61149"/>
    <lineage>
        <taxon>Eukaryota</taxon>
        <taxon>Viridiplantae</taxon>
        <taxon>Streptophyta</taxon>
        <taxon>Embryophyta</taxon>
        <taxon>Tracheophyta</taxon>
        <taxon>Spermatophyta</taxon>
        <taxon>Magnoliopsida</taxon>
        <taxon>eudicotyledons</taxon>
        <taxon>Gunneridae</taxon>
        <taxon>Pentapetalae</taxon>
        <taxon>rosids</taxon>
        <taxon>fabids</taxon>
        <taxon>Malpighiales</taxon>
        <taxon>Rhizophoraceae</taxon>
        <taxon>Rhizophora</taxon>
    </lineage>
</organism>
<keyword evidence="1" id="KW-0479">Metal-binding</keyword>
<protein>
    <submittedName>
        <fullName evidence="4">CONSTANS-like zinc finger protein</fullName>
    </submittedName>
</protein>
<evidence type="ECO:0000259" key="2">
    <source>
        <dbReference type="PROSITE" id="PS50119"/>
    </source>
</evidence>
<sequence length="114" mass="12862">MHSRSQLCDACDACDASPVSIFCETERSVLCQNYDWGRQHLGSSPSHSRRPIERFADYPPATELVTILGFEDLGSKWTLLLGDERDGFSWFDLDGLDLDDGFCWFGIVQRLLVG</sequence>
<dbReference type="EMBL" id="GGEC01037667">
    <property type="protein sequence ID" value="MBX18151.1"/>
    <property type="molecule type" value="Transcribed_RNA"/>
</dbReference>
<dbReference type="AlphaFoldDB" id="A0A2P2LJL2"/>
<evidence type="ECO:0000256" key="1">
    <source>
        <dbReference type="PROSITE-ProRule" id="PRU00024"/>
    </source>
</evidence>
<proteinExistence type="predicted"/>